<dbReference type="Pfam" id="PF00179">
    <property type="entry name" value="UQ_con"/>
    <property type="match status" value="1"/>
</dbReference>
<reference evidence="2 4" key="1">
    <citation type="submission" date="2024-04" db="EMBL/GenBank/DDBJ databases">
        <title>Tritrichomonas musculus Genome.</title>
        <authorList>
            <person name="Alves-Ferreira E."/>
            <person name="Grigg M."/>
            <person name="Lorenzi H."/>
            <person name="Galac M."/>
        </authorList>
    </citation>
    <scope>NUCLEOTIDE SEQUENCE [LARGE SCALE GENOMIC DNA]</scope>
    <source>
        <strain evidence="2 4">EAF2021</strain>
    </source>
</reference>
<dbReference type="Gene3D" id="3.10.110.10">
    <property type="entry name" value="Ubiquitin Conjugating Enzyme"/>
    <property type="match status" value="1"/>
</dbReference>
<dbReference type="EMBL" id="JAPFFF010000329">
    <property type="protein sequence ID" value="KAK8834734.1"/>
    <property type="molecule type" value="Genomic_DNA"/>
</dbReference>
<evidence type="ECO:0000313" key="3">
    <source>
        <dbReference type="EMBL" id="KAK8852993.1"/>
    </source>
</evidence>
<accession>A0ABR2GLD3</accession>
<protein>
    <recommendedName>
        <fullName evidence="1">UBC core domain-containing protein</fullName>
    </recommendedName>
</protein>
<evidence type="ECO:0000313" key="2">
    <source>
        <dbReference type="EMBL" id="KAK8834734.1"/>
    </source>
</evidence>
<dbReference type="Gene3D" id="3.40.50.410">
    <property type="entry name" value="von Willebrand factor, type A domain"/>
    <property type="match status" value="1"/>
</dbReference>
<name>A0ABR2GLD3_9EUKA</name>
<dbReference type="InterPro" id="IPR000608">
    <property type="entry name" value="UBC"/>
</dbReference>
<dbReference type="SUPFAM" id="SSF53300">
    <property type="entry name" value="vWA-like"/>
    <property type="match status" value="1"/>
</dbReference>
<organism evidence="2 4">
    <name type="scientific">Tritrichomonas musculus</name>
    <dbReference type="NCBI Taxonomy" id="1915356"/>
    <lineage>
        <taxon>Eukaryota</taxon>
        <taxon>Metamonada</taxon>
        <taxon>Parabasalia</taxon>
        <taxon>Tritrichomonadida</taxon>
        <taxon>Tritrichomonadidae</taxon>
        <taxon>Tritrichomonas</taxon>
    </lineage>
</organism>
<dbReference type="SMART" id="SM00212">
    <property type="entry name" value="UBCc"/>
    <property type="match status" value="1"/>
</dbReference>
<dbReference type="Proteomes" id="UP001470230">
    <property type="component" value="Unassembled WGS sequence"/>
</dbReference>
<dbReference type="InterPro" id="IPR016135">
    <property type="entry name" value="UBQ-conjugating_enzyme/RWD"/>
</dbReference>
<keyword evidence="4" id="KW-1185">Reference proteome</keyword>
<gene>
    <name evidence="3" type="ORF">M9Y10_017991</name>
    <name evidence="2" type="ORF">M9Y10_025856</name>
</gene>
<dbReference type="PANTHER" id="PTHR24068">
    <property type="entry name" value="UBIQUITIN-CONJUGATING ENZYME E2"/>
    <property type="match status" value="1"/>
</dbReference>
<dbReference type="InterPro" id="IPR036465">
    <property type="entry name" value="vWFA_dom_sf"/>
</dbReference>
<proteinExistence type="predicted"/>
<dbReference type="SUPFAM" id="SSF54495">
    <property type="entry name" value="UBC-like"/>
    <property type="match status" value="1"/>
</dbReference>
<feature type="domain" description="UBC core" evidence="1">
    <location>
        <begin position="755"/>
        <end position="901"/>
    </location>
</feature>
<dbReference type="PROSITE" id="PS50127">
    <property type="entry name" value="UBC_2"/>
    <property type="match status" value="1"/>
</dbReference>
<dbReference type="EMBL" id="JAPFFF010000023">
    <property type="protein sequence ID" value="KAK8852993.1"/>
    <property type="molecule type" value="Genomic_DNA"/>
</dbReference>
<evidence type="ECO:0000313" key="4">
    <source>
        <dbReference type="Proteomes" id="UP001470230"/>
    </source>
</evidence>
<dbReference type="CDD" id="cd00195">
    <property type="entry name" value="UBCc_UEV"/>
    <property type="match status" value="1"/>
</dbReference>
<comment type="caution">
    <text evidence="2">The sequence shown here is derived from an EMBL/GenBank/DDBJ whole genome shotgun (WGS) entry which is preliminary data.</text>
</comment>
<evidence type="ECO:0000259" key="1">
    <source>
        <dbReference type="PROSITE" id="PS50127"/>
    </source>
</evidence>
<sequence>MLSKIRVFYALTDVPSRLFVVMIPKISTCQDLLNIINRKENSTYKIIYYHGAEIDLYDEINDYLEDDIIFFVSKTFELKPTKEFKRKIFCLKDETKYGIPTIKAMPAAILTKSKTLNEQFLFSFTGSTKEHLLNGITVQLAGIESEPQCQSLLKDKLNKIKIDLKGNKLLIYDSGGNPIESDSKLDGKNPNKFVYGVIANSNIDDSMLKDQFCTSVNKTNLDNKMLISPLVESSEKGICDMRCLIAYIINGGQKSELLFRAFACVTHFAPLIISMRKMINVYQITNQDIVTFCSTLYTFFRGFLPNSLVPNDRVFEYSLNLCSLLANINNFPSSIKLETKPIFVKKRFSDTMFDDIIGGVRYYMIEKEIKCYYWQPHFYNKDDKEEDPFFDIEIENIKYIDNAFNLESQFKIISPLSAPLIPDYSIIKGKECNYLYMMNEKDTENGFKAKIYDPMTNECILKDITSFSYEQGNIEIENVMSICNQKEIIFFNVNASFLMSADIEGYLIPPNSDKCDRLTIAKKCVSIFEKNQEYENFIGLVSFNDEVLLKKGLNSVSPSLEEALSNIELKSVSKLWDSIYFSINEIIQFKKENEKFKDLQTRIIVITDEEDANSKENCVKIIKLLIYYKIIVDSVILNSKKTCKSLCAVSHASGGFSFVFNDMYKAFSLFNQKAFIDTSFRKGNINPLIKGDRSTIPSRLKIDKITDDFTNNVIKNSTFDVEIINKEKINLEDKLFLSTPQSFISKNLETNIDMPRQRRIAREIYYAMKNKDQDLKIFTYRSNFDRWIAYFKGPNGTPYKNKWWCLYISFPNEYPFHYPYFTFVTVPYHLNVSKEGKICLDLIKTKYTSSMHIIDIIYEIRNILADPCIEAPIEIDILDTYKSDRSKYEQLAKKSTQLNAKDDYKEFIESYKICNDFDELPDKVPDNFNESIFYKNEEEVEIFHRKKENLVMASTGVYYDKEELRQLVASNKNPICVVTGKPLKEKLEDFASKDDYDAI</sequence>